<dbReference type="SUPFAM" id="SSF53756">
    <property type="entry name" value="UDP-Glycosyltransferase/glycogen phosphorylase"/>
    <property type="match status" value="1"/>
</dbReference>
<dbReference type="InterPro" id="IPR001296">
    <property type="entry name" value="Glyco_trans_1"/>
</dbReference>
<feature type="domain" description="Glycosyltransferase subfamily 4-like N-terminal" evidence="2">
    <location>
        <begin position="62"/>
        <end position="158"/>
    </location>
</feature>
<evidence type="ECO:0000259" key="1">
    <source>
        <dbReference type="Pfam" id="PF00534"/>
    </source>
</evidence>
<accession>A0A1B3BBJ6</accession>
<keyword evidence="3" id="KW-0808">Transferase</keyword>
<keyword evidence="4" id="KW-1185">Reference proteome</keyword>
<proteinExistence type="predicted"/>
<sequence>MNILVITNMFPSKQKPYSGLFVKNQFEELKKTYRDDSLDCYAMERKFTSKVGSLIKYSKFFLNFIFKYVFTSSKYDIIHVHFFYPTVILAYIYKYLKNKNIKIIVTFHGSDIYQNDGHLYRSLLKGVDKYIVVNSQFKKYIHAYLGKDADVEFLPAGISEIFRPTKITKKYDLIYAGSFYSIKGFDLLAKILTSLNKPLNIAIVGSGPLERLINEDIKRVHNVHLIKNASHEQLLELYNASRFLINTSRSEAFGLSICEAMKCGVPCIATNTDGAKEQVIDGENGFILGDFNEIFDDITPISDLVYKTLDYPLNKYHALSDSAEKSARKWTLPNVCKRLHEIYEEV</sequence>
<dbReference type="InterPro" id="IPR028098">
    <property type="entry name" value="Glyco_trans_4-like_N"/>
</dbReference>
<dbReference type="InterPro" id="IPR050194">
    <property type="entry name" value="Glycosyltransferase_grp1"/>
</dbReference>
<evidence type="ECO:0000313" key="4">
    <source>
        <dbReference type="Proteomes" id="UP000094147"/>
    </source>
</evidence>
<dbReference type="Pfam" id="PF00534">
    <property type="entry name" value="Glycos_transf_1"/>
    <property type="match status" value="1"/>
</dbReference>
<organism evidence="3 4">
    <name type="scientific">Kangiella sediminilitoris</name>
    <dbReference type="NCBI Taxonomy" id="1144748"/>
    <lineage>
        <taxon>Bacteria</taxon>
        <taxon>Pseudomonadati</taxon>
        <taxon>Pseudomonadota</taxon>
        <taxon>Gammaproteobacteria</taxon>
        <taxon>Kangiellales</taxon>
        <taxon>Kangiellaceae</taxon>
        <taxon>Kangiella</taxon>
    </lineage>
</organism>
<dbReference type="Pfam" id="PF13439">
    <property type="entry name" value="Glyco_transf_4"/>
    <property type="match status" value="1"/>
</dbReference>
<dbReference type="AlphaFoldDB" id="A0A1B3BBJ6"/>
<dbReference type="Proteomes" id="UP000094147">
    <property type="component" value="Chromosome"/>
</dbReference>
<dbReference type="GO" id="GO:0016757">
    <property type="term" value="F:glycosyltransferase activity"/>
    <property type="evidence" value="ECO:0007669"/>
    <property type="project" value="InterPro"/>
</dbReference>
<gene>
    <name evidence="3" type="ORF">KS2013_1449</name>
</gene>
<evidence type="ECO:0000259" key="2">
    <source>
        <dbReference type="Pfam" id="PF13439"/>
    </source>
</evidence>
<dbReference type="OrthoDB" id="9792269at2"/>
<feature type="domain" description="Glycosyl transferase family 1" evidence="1">
    <location>
        <begin position="161"/>
        <end position="289"/>
    </location>
</feature>
<protein>
    <submittedName>
        <fullName evidence="3">Glycosyltransferase</fullName>
    </submittedName>
</protein>
<dbReference type="KEGG" id="ksd:KS2013_1449"/>
<dbReference type="PANTHER" id="PTHR45947:SF3">
    <property type="entry name" value="SULFOQUINOVOSYL TRANSFERASE SQD2"/>
    <property type="match status" value="1"/>
</dbReference>
<name>A0A1B3BBJ6_9GAMM</name>
<reference evidence="4" key="1">
    <citation type="submission" date="2015-08" db="EMBL/GenBank/DDBJ databases">
        <authorList>
            <person name="Kim K.M."/>
        </authorList>
    </citation>
    <scope>NUCLEOTIDE SEQUENCE [LARGE SCALE GENOMIC DNA]</scope>
    <source>
        <strain evidence="4">KCTC 23892</strain>
    </source>
</reference>
<dbReference type="RefSeq" id="WP_156768981.1">
    <property type="nucleotide sequence ID" value="NZ_CP012418.1"/>
</dbReference>
<dbReference type="Gene3D" id="3.40.50.2000">
    <property type="entry name" value="Glycogen Phosphorylase B"/>
    <property type="match status" value="2"/>
</dbReference>
<dbReference type="CDD" id="cd03801">
    <property type="entry name" value="GT4_PimA-like"/>
    <property type="match status" value="1"/>
</dbReference>
<evidence type="ECO:0000313" key="3">
    <source>
        <dbReference type="EMBL" id="AOE50161.1"/>
    </source>
</evidence>
<dbReference type="PANTHER" id="PTHR45947">
    <property type="entry name" value="SULFOQUINOVOSYL TRANSFERASE SQD2"/>
    <property type="match status" value="1"/>
</dbReference>
<dbReference type="EMBL" id="CP012418">
    <property type="protein sequence ID" value="AOE50161.1"/>
    <property type="molecule type" value="Genomic_DNA"/>
</dbReference>
<dbReference type="STRING" id="1144748.KS2013_1449"/>